<dbReference type="InterPro" id="IPR031977">
    <property type="entry name" value="DUF4783"/>
</dbReference>
<dbReference type="OrthoDB" id="1524766at2"/>
<evidence type="ECO:0000313" key="2">
    <source>
        <dbReference type="Proteomes" id="UP000251993"/>
    </source>
</evidence>
<reference evidence="1 2" key="1">
    <citation type="submission" date="2018-07" db="EMBL/GenBank/DDBJ databases">
        <title>Genome sequencing of Runella.</title>
        <authorList>
            <person name="Baek M.-G."/>
            <person name="Yi H."/>
        </authorList>
    </citation>
    <scope>NUCLEOTIDE SEQUENCE [LARGE SCALE GENOMIC DNA]</scope>
    <source>
        <strain evidence="1 2">HYN0085</strain>
    </source>
</reference>
<dbReference type="Gene3D" id="3.10.450.50">
    <property type="match status" value="1"/>
</dbReference>
<name>A0A344TE22_9BACT</name>
<dbReference type="Proteomes" id="UP000251993">
    <property type="component" value="Chromosome"/>
</dbReference>
<accession>A0A344TE22</accession>
<sequence>MFYAWTFCVDAFFEIEFEFGTILANYYLKSNSNGSFIMKIFRNIFLVLLIGGTTCGFTSIGNREAEIAELIKGSIKTGNAHTLADHFERNLELVIDAERVDFRRVGEAQAELILKNFFKKYPPKDFKYGFQGTASKVRYCTATYQAVNGNKFQVYILMRVTEKDYRINTLHFKKE</sequence>
<proteinExistence type="predicted"/>
<keyword evidence="2" id="KW-1185">Reference proteome</keyword>
<dbReference type="Pfam" id="PF16022">
    <property type="entry name" value="DUF4783"/>
    <property type="match status" value="1"/>
</dbReference>
<organism evidence="1 2">
    <name type="scientific">Runella rosea</name>
    <dbReference type="NCBI Taxonomy" id="2259595"/>
    <lineage>
        <taxon>Bacteria</taxon>
        <taxon>Pseudomonadati</taxon>
        <taxon>Bacteroidota</taxon>
        <taxon>Cytophagia</taxon>
        <taxon>Cytophagales</taxon>
        <taxon>Spirosomataceae</taxon>
        <taxon>Runella</taxon>
    </lineage>
</organism>
<dbReference type="KEGG" id="run:DR864_03665"/>
<dbReference type="AlphaFoldDB" id="A0A344TE22"/>
<gene>
    <name evidence="1" type="ORF">DR864_03665</name>
</gene>
<dbReference type="EMBL" id="CP030850">
    <property type="protein sequence ID" value="AXE16893.1"/>
    <property type="molecule type" value="Genomic_DNA"/>
</dbReference>
<evidence type="ECO:0000313" key="1">
    <source>
        <dbReference type="EMBL" id="AXE16893.1"/>
    </source>
</evidence>
<protein>
    <submittedName>
        <fullName evidence="1">DUF4783 domain-containing protein</fullName>
    </submittedName>
</protein>